<keyword evidence="2" id="KW-0378">Hydrolase</keyword>
<dbReference type="PANTHER" id="PTHR24252:SF7">
    <property type="entry name" value="HYALIN"/>
    <property type="match status" value="1"/>
</dbReference>
<dbReference type="GO" id="GO:0004252">
    <property type="term" value="F:serine-type endopeptidase activity"/>
    <property type="evidence" value="ECO:0007669"/>
    <property type="project" value="InterPro"/>
</dbReference>
<evidence type="ECO:0000313" key="6">
    <source>
        <dbReference type="EMBL" id="KAK5896408.1"/>
    </source>
</evidence>
<feature type="domain" description="Peptidase S1" evidence="5">
    <location>
        <begin position="138"/>
        <end position="298"/>
    </location>
</feature>
<dbReference type="InterPro" id="IPR001254">
    <property type="entry name" value="Trypsin_dom"/>
</dbReference>
<name>A0AAN8GZ91_CHAGU</name>
<keyword evidence="3" id="KW-0720">Serine protease</keyword>
<dbReference type="PROSITE" id="PS50240">
    <property type="entry name" value="TRYPSIN_DOM"/>
    <property type="match status" value="2"/>
</dbReference>
<organism evidence="6 7">
    <name type="scientific">Champsocephalus gunnari</name>
    <name type="common">Mackerel icefish</name>
    <dbReference type="NCBI Taxonomy" id="52237"/>
    <lineage>
        <taxon>Eukaryota</taxon>
        <taxon>Metazoa</taxon>
        <taxon>Chordata</taxon>
        <taxon>Craniata</taxon>
        <taxon>Vertebrata</taxon>
        <taxon>Euteleostomi</taxon>
        <taxon>Actinopterygii</taxon>
        <taxon>Neopterygii</taxon>
        <taxon>Teleostei</taxon>
        <taxon>Neoteleostei</taxon>
        <taxon>Acanthomorphata</taxon>
        <taxon>Eupercaria</taxon>
        <taxon>Perciformes</taxon>
        <taxon>Notothenioidei</taxon>
        <taxon>Channichthyidae</taxon>
        <taxon>Champsocephalus</taxon>
    </lineage>
</organism>
<dbReference type="PANTHER" id="PTHR24252">
    <property type="entry name" value="ACROSIN-RELATED"/>
    <property type="match status" value="1"/>
</dbReference>
<dbReference type="InterPro" id="IPR009003">
    <property type="entry name" value="Peptidase_S1_PA"/>
</dbReference>
<sequence>MSPLSPLKKCTITGWGSTRENGPRVSRLQEVNVTILSPESCNQFYLGRMRPSMFCAGRPGGGVDACQGDSGGPLSCFNGSRYQLAGLTHTQWMVDLMSDEPLPSPDQVSEEDVCGLGSGCGEAPGPASLSVAQDGGVSVGNVSEVCPSAWPWQVSLQSEGRHYCSGTLVHRDWVLVPQHCTVRAQEDVVVLGVHSLRFSSSQTVPVQEVLSLPRDGSVPPRSDLSLLRLSRSARLGSEVSPVCLPDEDEDLDSSWSCVTTGWGATKASAAVDSERQHQAGLTLVNLTSCQQQWGGDRG</sequence>
<evidence type="ECO:0000256" key="2">
    <source>
        <dbReference type="ARBA" id="ARBA00022801"/>
    </source>
</evidence>
<dbReference type="InterPro" id="IPR043504">
    <property type="entry name" value="Peptidase_S1_PA_chymotrypsin"/>
</dbReference>
<protein>
    <recommendedName>
        <fullName evidence="5">Peptidase S1 domain-containing protein</fullName>
    </recommendedName>
</protein>
<evidence type="ECO:0000256" key="1">
    <source>
        <dbReference type="ARBA" id="ARBA00022670"/>
    </source>
</evidence>
<proteinExistence type="predicted"/>
<evidence type="ECO:0000256" key="3">
    <source>
        <dbReference type="ARBA" id="ARBA00022825"/>
    </source>
</evidence>
<dbReference type="Gene3D" id="2.40.10.10">
    <property type="entry name" value="Trypsin-like serine proteases"/>
    <property type="match status" value="2"/>
</dbReference>
<gene>
    <name evidence="6" type="ORF">CgunFtcFv8_010011</name>
</gene>
<keyword evidence="1" id="KW-0645">Protease</keyword>
<keyword evidence="4" id="KW-1015">Disulfide bond</keyword>
<dbReference type="AlphaFoldDB" id="A0AAN8GZ91"/>
<dbReference type="Pfam" id="PF00089">
    <property type="entry name" value="Trypsin"/>
    <property type="match status" value="2"/>
</dbReference>
<dbReference type="FunFam" id="2.40.10.10:FF:000118">
    <property type="entry name" value="Chymotrypsinogen A"/>
    <property type="match status" value="1"/>
</dbReference>
<evidence type="ECO:0000313" key="7">
    <source>
        <dbReference type="Proteomes" id="UP001331515"/>
    </source>
</evidence>
<comment type="caution">
    <text evidence="6">The sequence shown here is derived from an EMBL/GenBank/DDBJ whole genome shotgun (WGS) entry which is preliminary data.</text>
</comment>
<keyword evidence="7" id="KW-1185">Reference proteome</keyword>
<dbReference type="GO" id="GO:0006508">
    <property type="term" value="P:proteolysis"/>
    <property type="evidence" value="ECO:0007669"/>
    <property type="project" value="UniProtKB-KW"/>
</dbReference>
<accession>A0AAN8GZ91</accession>
<dbReference type="SMART" id="SM00020">
    <property type="entry name" value="Tryp_SPc"/>
    <property type="match status" value="1"/>
</dbReference>
<dbReference type="SUPFAM" id="SSF50494">
    <property type="entry name" value="Trypsin-like serine proteases"/>
    <property type="match status" value="2"/>
</dbReference>
<reference evidence="6 7" key="1">
    <citation type="journal article" date="2023" name="Mol. Biol. Evol.">
        <title>Genomics of Secondarily Temperate Adaptation in the Only Non-Antarctic Icefish.</title>
        <authorList>
            <person name="Rivera-Colon A.G."/>
            <person name="Rayamajhi N."/>
            <person name="Minhas B.F."/>
            <person name="Madrigal G."/>
            <person name="Bilyk K.T."/>
            <person name="Yoon V."/>
            <person name="Hune M."/>
            <person name="Gregory S."/>
            <person name="Cheng C.H.C."/>
            <person name="Catchen J.M."/>
        </authorList>
    </citation>
    <scope>NUCLEOTIDE SEQUENCE [LARGE SCALE GENOMIC DNA]</scope>
    <source>
        <tissue evidence="6">White muscle</tissue>
    </source>
</reference>
<evidence type="ECO:0000256" key="4">
    <source>
        <dbReference type="ARBA" id="ARBA00023157"/>
    </source>
</evidence>
<feature type="domain" description="Peptidase S1" evidence="5">
    <location>
        <begin position="1"/>
        <end position="130"/>
    </location>
</feature>
<evidence type="ECO:0000259" key="5">
    <source>
        <dbReference type="PROSITE" id="PS50240"/>
    </source>
</evidence>
<dbReference type="Proteomes" id="UP001331515">
    <property type="component" value="Unassembled WGS sequence"/>
</dbReference>
<dbReference type="EMBL" id="JAURVH010001534">
    <property type="protein sequence ID" value="KAK5896408.1"/>
    <property type="molecule type" value="Genomic_DNA"/>
</dbReference>